<dbReference type="PANTHER" id="PTHR30344">
    <property type="entry name" value="6-PHOSPHOGLUCONOLACTONASE-RELATED"/>
    <property type="match status" value="1"/>
</dbReference>
<accession>A0A2W2BLP4</accession>
<dbReference type="EMBL" id="POTW01000003">
    <property type="protein sequence ID" value="PZF86280.1"/>
    <property type="molecule type" value="Genomic_DNA"/>
</dbReference>
<sequence>MTELVVVGTFTAAAGGRGAGIHGFARDARTGDLRELAPPVPADEPSFLAGSADGRFLYAVDGWDAGGVRTLAITPSGALQDLGVRPAGGAVPCHLTVSPDGGFVLVAHYGSGSVSVHRVNAGGRLAERTDLVSFEGSGSVRGRQDAPHAHHVSTGPDGTVRVTDLGADAIRAFTLDHGRLRPGPVTATRPGSGPRHLATHPDGRLFVANELDATVSMYRVAGSGELREEATVASTVSPGRNRTYPSELAVSPDGRFLYVANRGADTVTTFGAAGVAVEPLSETPVEGEWPRHLALIGDHLYVANERSHTVAIFAVDARTGVPSFTGRAADVASPACVVAVQGTRVAGP</sequence>
<dbReference type="GO" id="GO:0017057">
    <property type="term" value="F:6-phosphogluconolactonase activity"/>
    <property type="evidence" value="ECO:0007669"/>
    <property type="project" value="TreeGrafter"/>
</dbReference>
<reference evidence="3 4" key="1">
    <citation type="submission" date="2018-01" db="EMBL/GenBank/DDBJ databases">
        <title>Draft genome sequence of Jiangella sp. GTF31.</title>
        <authorList>
            <person name="Sahin N."/>
            <person name="Ay H."/>
            <person name="Saygin H."/>
        </authorList>
    </citation>
    <scope>NUCLEOTIDE SEQUENCE [LARGE SCALE GENOMIC DNA]</scope>
    <source>
        <strain evidence="3 4">GTF31</strain>
    </source>
</reference>
<protein>
    <submittedName>
        <fullName evidence="3">3-carboxymuconate cyclase</fullName>
    </submittedName>
</protein>
<name>A0A2W2BLP4_9ACTN</name>
<dbReference type="SUPFAM" id="SSF51004">
    <property type="entry name" value="C-terminal (heme d1) domain of cytochrome cd1-nitrite reductase"/>
    <property type="match status" value="1"/>
</dbReference>
<dbReference type="InterPro" id="IPR019405">
    <property type="entry name" value="Lactonase_7-beta_prop"/>
</dbReference>
<dbReference type="InterPro" id="IPR011048">
    <property type="entry name" value="Haem_d1_sf"/>
</dbReference>
<dbReference type="RefSeq" id="WP_111252972.1">
    <property type="nucleotide sequence ID" value="NZ_POTW01000003.1"/>
</dbReference>
<dbReference type="Pfam" id="PF10282">
    <property type="entry name" value="Lactonase"/>
    <property type="match status" value="1"/>
</dbReference>
<evidence type="ECO:0000313" key="3">
    <source>
        <dbReference type="EMBL" id="PZF86280.1"/>
    </source>
</evidence>
<dbReference type="PANTHER" id="PTHR30344:SF1">
    <property type="entry name" value="6-PHOSPHOGLUCONOLACTONASE"/>
    <property type="match status" value="1"/>
</dbReference>
<dbReference type="Gene3D" id="2.130.10.10">
    <property type="entry name" value="YVTN repeat-like/Quinoprotein amine dehydrogenase"/>
    <property type="match status" value="1"/>
</dbReference>
<feature type="region of interest" description="Disordered" evidence="2">
    <location>
        <begin position="180"/>
        <end position="199"/>
    </location>
</feature>
<keyword evidence="4" id="KW-1185">Reference proteome</keyword>
<dbReference type="Proteomes" id="UP000248764">
    <property type="component" value="Unassembled WGS sequence"/>
</dbReference>
<feature type="region of interest" description="Disordered" evidence="2">
    <location>
        <begin position="137"/>
        <end position="158"/>
    </location>
</feature>
<comment type="caution">
    <text evidence="3">The sequence shown here is derived from an EMBL/GenBank/DDBJ whole genome shotgun (WGS) entry which is preliminary data.</text>
</comment>
<dbReference type="InterPro" id="IPR015943">
    <property type="entry name" value="WD40/YVTN_repeat-like_dom_sf"/>
</dbReference>
<dbReference type="AlphaFoldDB" id="A0A2W2BLP4"/>
<comment type="similarity">
    <text evidence="1">Belongs to the cycloisomerase 2 family.</text>
</comment>
<organism evidence="3 4">
    <name type="scientific">Jiangella anatolica</name>
    <dbReference type="NCBI Taxonomy" id="2670374"/>
    <lineage>
        <taxon>Bacteria</taxon>
        <taxon>Bacillati</taxon>
        <taxon>Actinomycetota</taxon>
        <taxon>Actinomycetes</taxon>
        <taxon>Jiangellales</taxon>
        <taxon>Jiangellaceae</taxon>
        <taxon>Jiangella</taxon>
    </lineage>
</organism>
<evidence type="ECO:0000256" key="1">
    <source>
        <dbReference type="ARBA" id="ARBA00005564"/>
    </source>
</evidence>
<evidence type="ECO:0000313" key="4">
    <source>
        <dbReference type="Proteomes" id="UP000248764"/>
    </source>
</evidence>
<proteinExistence type="inferred from homology"/>
<dbReference type="InterPro" id="IPR050282">
    <property type="entry name" value="Cycloisomerase_2"/>
</dbReference>
<evidence type="ECO:0000256" key="2">
    <source>
        <dbReference type="SAM" id="MobiDB-lite"/>
    </source>
</evidence>
<gene>
    <name evidence="3" type="ORF">C1I92_01955</name>
</gene>